<feature type="transmembrane region" description="Helical" evidence="6">
    <location>
        <begin position="184"/>
        <end position="204"/>
    </location>
</feature>
<feature type="transmembrane region" description="Helical" evidence="6">
    <location>
        <begin position="249"/>
        <end position="265"/>
    </location>
</feature>
<keyword evidence="4 6" id="KW-1133">Transmembrane helix</keyword>
<dbReference type="RefSeq" id="WP_066184340.1">
    <property type="nucleotide sequence ID" value="NZ_LQZT01000050.1"/>
</dbReference>
<name>A0A1C1YQ85_9HYPH</name>
<dbReference type="Gene3D" id="1.10.3730.20">
    <property type="match status" value="1"/>
</dbReference>
<dbReference type="STRING" id="1480615.AWJ14_05985"/>
<dbReference type="GO" id="GO:0005524">
    <property type="term" value="F:ATP binding"/>
    <property type="evidence" value="ECO:0007669"/>
    <property type="project" value="UniProtKB-KW"/>
</dbReference>
<evidence type="ECO:0000313" key="8">
    <source>
        <dbReference type="EMBL" id="OCW55537.1"/>
    </source>
</evidence>
<dbReference type="InterPro" id="IPR050638">
    <property type="entry name" value="AA-Vitamin_Transporters"/>
</dbReference>
<feature type="transmembrane region" description="Helical" evidence="6">
    <location>
        <begin position="32"/>
        <end position="56"/>
    </location>
</feature>
<gene>
    <name evidence="8" type="ORF">AWJ14_05985</name>
</gene>
<evidence type="ECO:0000256" key="2">
    <source>
        <dbReference type="ARBA" id="ARBA00007362"/>
    </source>
</evidence>
<comment type="subcellular location">
    <subcellularLocation>
        <location evidence="1">Membrane</location>
        <topology evidence="1">Multi-pass membrane protein</topology>
    </subcellularLocation>
</comment>
<evidence type="ECO:0000259" key="7">
    <source>
        <dbReference type="Pfam" id="PF00892"/>
    </source>
</evidence>
<dbReference type="AlphaFoldDB" id="A0A1C1YQ85"/>
<organism evidence="8 9">
    <name type="scientific">Hoeflea olei</name>
    <dbReference type="NCBI Taxonomy" id="1480615"/>
    <lineage>
        <taxon>Bacteria</taxon>
        <taxon>Pseudomonadati</taxon>
        <taxon>Pseudomonadota</taxon>
        <taxon>Alphaproteobacteria</taxon>
        <taxon>Hyphomicrobiales</taxon>
        <taxon>Rhizobiaceae</taxon>
        <taxon>Hoeflea</taxon>
    </lineage>
</organism>
<keyword evidence="3 6" id="KW-0812">Transmembrane</keyword>
<dbReference type="EMBL" id="LQZT01000050">
    <property type="protein sequence ID" value="OCW55537.1"/>
    <property type="molecule type" value="Genomic_DNA"/>
</dbReference>
<dbReference type="PANTHER" id="PTHR32322">
    <property type="entry name" value="INNER MEMBRANE TRANSPORTER"/>
    <property type="match status" value="1"/>
</dbReference>
<dbReference type="Proteomes" id="UP000094795">
    <property type="component" value="Unassembled WGS sequence"/>
</dbReference>
<evidence type="ECO:0000256" key="6">
    <source>
        <dbReference type="SAM" id="Phobius"/>
    </source>
</evidence>
<dbReference type="OrthoDB" id="9809509at2"/>
<feature type="transmembrane region" description="Helical" evidence="6">
    <location>
        <begin position="93"/>
        <end position="114"/>
    </location>
</feature>
<evidence type="ECO:0000256" key="4">
    <source>
        <dbReference type="ARBA" id="ARBA00022989"/>
    </source>
</evidence>
<comment type="similarity">
    <text evidence="2">Belongs to the EamA transporter family.</text>
</comment>
<reference evidence="8 9" key="1">
    <citation type="submission" date="2015-12" db="EMBL/GenBank/DDBJ databases">
        <authorList>
            <person name="Shamseldin A."/>
            <person name="Moawad H."/>
            <person name="Abd El-Rahim W.M."/>
            <person name="Sadowsky M.J."/>
        </authorList>
    </citation>
    <scope>NUCLEOTIDE SEQUENCE [LARGE SCALE GENOMIC DNA]</scope>
    <source>
        <strain evidence="8 9">JC234</strain>
    </source>
</reference>
<evidence type="ECO:0000313" key="9">
    <source>
        <dbReference type="Proteomes" id="UP000094795"/>
    </source>
</evidence>
<feature type="transmembrane region" description="Helical" evidence="6">
    <location>
        <begin position="152"/>
        <end position="172"/>
    </location>
</feature>
<dbReference type="GO" id="GO:0016020">
    <property type="term" value="C:membrane"/>
    <property type="evidence" value="ECO:0007669"/>
    <property type="project" value="UniProtKB-SubCell"/>
</dbReference>
<feature type="transmembrane region" description="Helical" evidence="6">
    <location>
        <begin position="216"/>
        <end position="237"/>
    </location>
</feature>
<dbReference type="InterPro" id="IPR000620">
    <property type="entry name" value="EamA_dom"/>
</dbReference>
<keyword evidence="8" id="KW-0547">Nucleotide-binding</keyword>
<feature type="transmembrane region" description="Helical" evidence="6">
    <location>
        <begin position="271"/>
        <end position="288"/>
    </location>
</feature>
<comment type="caution">
    <text evidence="8">The sequence shown here is derived from an EMBL/GenBank/DDBJ whole genome shotgun (WGS) entry which is preliminary data.</text>
</comment>
<sequence>MTLDRIAPALFVLLWSTGWIVAKYASPHADPLTFLSLRFTLAALLFAGLAVAAGAAWPRTRAGWMHSLVSGLFLHGFYLGGVWWAIAQGVPSSVSGLIAALQPLMTAIAAPFIVGERLGPQQKLGVVLGFAGLAIAIVPGVLALDAVAMKAVLVPLLVNLVAMVSVTSGTLYQKRHLQEGDLRSIAAVQYVGGFLVVMPLALALEPLRIDWTLEFVLAMGWSVLGLSLVSIMLLLYLIRRGQVSRAASLTYLVPPAVAVESWLLFGEDLTAPMILGTLVVVVGVWLTNRKTRVVA</sequence>
<keyword evidence="5 6" id="KW-0472">Membrane</keyword>
<dbReference type="PANTHER" id="PTHR32322:SF2">
    <property type="entry name" value="EAMA DOMAIN-CONTAINING PROTEIN"/>
    <property type="match status" value="1"/>
</dbReference>
<protein>
    <submittedName>
        <fullName evidence="8">Peptide ABC transporter ATP-binding protein</fullName>
    </submittedName>
</protein>
<keyword evidence="8" id="KW-0067">ATP-binding</keyword>
<evidence type="ECO:0000256" key="1">
    <source>
        <dbReference type="ARBA" id="ARBA00004141"/>
    </source>
</evidence>
<dbReference type="Pfam" id="PF00892">
    <property type="entry name" value="EamA"/>
    <property type="match status" value="2"/>
</dbReference>
<dbReference type="SUPFAM" id="SSF103481">
    <property type="entry name" value="Multidrug resistance efflux transporter EmrE"/>
    <property type="match status" value="2"/>
</dbReference>
<proteinExistence type="inferred from homology"/>
<accession>A0A1C1YQ85</accession>
<keyword evidence="9" id="KW-1185">Reference proteome</keyword>
<feature type="domain" description="EamA" evidence="7">
    <location>
        <begin position="10"/>
        <end position="136"/>
    </location>
</feature>
<feature type="transmembrane region" description="Helical" evidence="6">
    <location>
        <begin position="126"/>
        <end position="146"/>
    </location>
</feature>
<dbReference type="InterPro" id="IPR037185">
    <property type="entry name" value="EmrE-like"/>
</dbReference>
<evidence type="ECO:0000256" key="5">
    <source>
        <dbReference type="ARBA" id="ARBA00023136"/>
    </source>
</evidence>
<feature type="domain" description="EamA" evidence="7">
    <location>
        <begin position="157"/>
        <end position="288"/>
    </location>
</feature>
<feature type="transmembrane region" description="Helical" evidence="6">
    <location>
        <begin position="68"/>
        <end position="87"/>
    </location>
</feature>
<evidence type="ECO:0000256" key="3">
    <source>
        <dbReference type="ARBA" id="ARBA00022692"/>
    </source>
</evidence>